<feature type="domain" description="NAD-dependent epimerase/dehydratase" evidence="3">
    <location>
        <begin position="7"/>
        <end position="257"/>
    </location>
</feature>
<dbReference type="OrthoDB" id="2735536at2759"/>
<proteinExistence type="inferred from homology"/>
<dbReference type="PANTHER" id="PTHR10366:SF562">
    <property type="entry name" value="ALDEHYDE REDUCTASE II (AFU_ORTHOLOGUE AFUA_1G11360)"/>
    <property type="match status" value="1"/>
</dbReference>
<dbReference type="InterPro" id="IPR001509">
    <property type="entry name" value="Epimerase_deHydtase"/>
</dbReference>
<dbReference type="GO" id="GO:0016616">
    <property type="term" value="F:oxidoreductase activity, acting on the CH-OH group of donors, NAD or NADP as acceptor"/>
    <property type="evidence" value="ECO:0007669"/>
    <property type="project" value="TreeGrafter"/>
</dbReference>
<gene>
    <name evidence="4" type="ORF">EIP91_003954</name>
</gene>
<dbReference type="Proteomes" id="UP000292702">
    <property type="component" value="Unassembled WGS sequence"/>
</dbReference>
<name>A0A4R0RUP0_9APHY</name>
<sequence length="346" mass="37727">MSSSSLVLVTGISGYLGAHVVDQLVRQGYRVRGTVRSAKLAANQEAYKIYGDAVEVVALDDLIKGSYTDALKGVDAVIHLASPLVGREATAEQALDVTIEGSLNILRQAEAAGVKNFSYASSVITFTRDPNQGRYLADDEWFGITREAAVSKEADGWVVYAAEKVLAEQAVWDFVDKHPHVEMTTVNPPFFYGPFAPAHKSVYDGTTFAPTSLSTMGLFWNHLKPKAGAPPNHFVDIRDVARALVAALTAPPASQVGRKRILIASDRPQPSELVELITNERPELAHRINEAVKAAPDNLTPCIDNKRLKEVLGLEVLPWKKTVLDSVDAIMKVEDHWKSLGTPLYS</sequence>
<dbReference type="AlphaFoldDB" id="A0A4R0RUP0"/>
<keyword evidence="1" id="KW-0560">Oxidoreductase</keyword>
<dbReference type="EMBL" id="RWJN01000023">
    <property type="protein sequence ID" value="TCD70325.1"/>
    <property type="molecule type" value="Genomic_DNA"/>
</dbReference>
<comment type="similarity">
    <text evidence="2">Belongs to the NAD(P)-dependent epimerase/dehydratase family. Dihydroflavonol-4-reductase subfamily.</text>
</comment>
<protein>
    <recommendedName>
        <fullName evidence="3">NAD-dependent epimerase/dehydratase domain-containing protein</fullName>
    </recommendedName>
</protein>
<evidence type="ECO:0000259" key="3">
    <source>
        <dbReference type="Pfam" id="PF01370"/>
    </source>
</evidence>
<evidence type="ECO:0000256" key="2">
    <source>
        <dbReference type="ARBA" id="ARBA00023445"/>
    </source>
</evidence>
<evidence type="ECO:0000256" key="1">
    <source>
        <dbReference type="ARBA" id="ARBA00023002"/>
    </source>
</evidence>
<dbReference type="PANTHER" id="PTHR10366">
    <property type="entry name" value="NAD DEPENDENT EPIMERASE/DEHYDRATASE"/>
    <property type="match status" value="1"/>
</dbReference>
<keyword evidence="5" id="KW-1185">Reference proteome</keyword>
<reference evidence="4 5" key="1">
    <citation type="submission" date="2018-11" db="EMBL/GenBank/DDBJ databases">
        <title>Genome assembly of Steccherinum ochraceum LE-BIN_3174, the white-rot fungus of the Steccherinaceae family (The Residual Polyporoid clade, Polyporales, Basidiomycota).</title>
        <authorList>
            <person name="Fedorova T.V."/>
            <person name="Glazunova O.A."/>
            <person name="Landesman E.O."/>
            <person name="Moiseenko K.V."/>
            <person name="Psurtseva N.V."/>
            <person name="Savinova O.S."/>
            <person name="Shakhova N.V."/>
            <person name="Tyazhelova T.V."/>
            <person name="Vasina D.V."/>
        </authorList>
    </citation>
    <scope>NUCLEOTIDE SEQUENCE [LARGE SCALE GENOMIC DNA]</scope>
    <source>
        <strain evidence="4 5">LE-BIN_3174</strain>
    </source>
</reference>
<evidence type="ECO:0000313" key="5">
    <source>
        <dbReference type="Proteomes" id="UP000292702"/>
    </source>
</evidence>
<dbReference type="Pfam" id="PF01370">
    <property type="entry name" value="Epimerase"/>
    <property type="match status" value="1"/>
</dbReference>
<organism evidence="4 5">
    <name type="scientific">Steccherinum ochraceum</name>
    <dbReference type="NCBI Taxonomy" id="92696"/>
    <lineage>
        <taxon>Eukaryota</taxon>
        <taxon>Fungi</taxon>
        <taxon>Dikarya</taxon>
        <taxon>Basidiomycota</taxon>
        <taxon>Agaricomycotina</taxon>
        <taxon>Agaricomycetes</taxon>
        <taxon>Polyporales</taxon>
        <taxon>Steccherinaceae</taxon>
        <taxon>Steccherinum</taxon>
    </lineage>
</organism>
<dbReference type="STRING" id="92696.A0A4R0RUP0"/>
<dbReference type="SUPFAM" id="SSF51735">
    <property type="entry name" value="NAD(P)-binding Rossmann-fold domains"/>
    <property type="match status" value="1"/>
</dbReference>
<dbReference type="InterPro" id="IPR050425">
    <property type="entry name" value="NAD(P)_dehydrat-like"/>
</dbReference>
<comment type="caution">
    <text evidence="4">The sequence shown here is derived from an EMBL/GenBank/DDBJ whole genome shotgun (WGS) entry which is preliminary data.</text>
</comment>
<evidence type="ECO:0000313" key="4">
    <source>
        <dbReference type="EMBL" id="TCD70325.1"/>
    </source>
</evidence>
<dbReference type="Gene3D" id="3.40.50.720">
    <property type="entry name" value="NAD(P)-binding Rossmann-like Domain"/>
    <property type="match status" value="1"/>
</dbReference>
<dbReference type="InterPro" id="IPR036291">
    <property type="entry name" value="NAD(P)-bd_dom_sf"/>
</dbReference>
<accession>A0A4R0RUP0</accession>